<reference evidence="6 7" key="1">
    <citation type="submission" date="2020-08" db="EMBL/GenBank/DDBJ databases">
        <title>Streptomycin Non-resistant strain, P. mexicana.</title>
        <authorList>
            <person name="Ganesh-Kumar S."/>
            <person name="Zhe T."/>
            <person name="Yu Z."/>
            <person name="Min Y."/>
        </authorList>
    </citation>
    <scope>NUCLEOTIDE SEQUENCE [LARGE SCALE GENOMIC DNA]</scope>
    <source>
        <strain evidence="6 7">GTZY2</strain>
    </source>
</reference>
<dbReference type="RefSeq" id="WP_187574142.1">
    <property type="nucleotide sequence ID" value="NZ_CP060731.1"/>
</dbReference>
<proteinExistence type="inferred from homology"/>
<dbReference type="GO" id="GO:0005524">
    <property type="term" value="F:ATP binding"/>
    <property type="evidence" value="ECO:0007669"/>
    <property type="project" value="UniProtKB-KW"/>
</dbReference>
<protein>
    <submittedName>
        <fullName evidence="6">Glucokinase</fullName>
        <ecNumber evidence="6">2.7.1.2</ecNumber>
    </submittedName>
</protein>
<evidence type="ECO:0000256" key="2">
    <source>
        <dbReference type="ARBA" id="ARBA00022741"/>
    </source>
</evidence>
<accession>A0A7G9TFG6</accession>
<dbReference type="Pfam" id="PF02685">
    <property type="entry name" value="Glucokinase"/>
    <property type="match status" value="1"/>
</dbReference>
<dbReference type="GeneID" id="81470380"/>
<dbReference type="Proteomes" id="UP000515838">
    <property type="component" value="Chromosome"/>
</dbReference>
<dbReference type="GO" id="GO:0004340">
    <property type="term" value="F:glucokinase activity"/>
    <property type="evidence" value="ECO:0007669"/>
    <property type="project" value="UniProtKB-EC"/>
</dbReference>
<organism evidence="6 7">
    <name type="scientific">Pseudoxanthomonas mexicana</name>
    <dbReference type="NCBI Taxonomy" id="128785"/>
    <lineage>
        <taxon>Bacteria</taxon>
        <taxon>Pseudomonadati</taxon>
        <taxon>Pseudomonadota</taxon>
        <taxon>Gammaproteobacteria</taxon>
        <taxon>Lysobacterales</taxon>
        <taxon>Lysobacteraceae</taxon>
        <taxon>Pseudoxanthomonas</taxon>
    </lineage>
</organism>
<dbReference type="InterPro" id="IPR003836">
    <property type="entry name" value="Glucokinase"/>
</dbReference>
<evidence type="ECO:0000256" key="4">
    <source>
        <dbReference type="ARBA" id="ARBA00022840"/>
    </source>
</evidence>
<dbReference type="PANTHER" id="PTHR47690">
    <property type="entry name" value="GLUCOKINASE"/>
    <property type="match status" value="1"/>
</dbReference>
<evidence type="ECO:0000313" key="6">
    <source>
        <dbReference type="EMBL" id="QNN78841.1"/>
    </source>
</evidence>
<dbReference type="InterPro" id="IPR043129">
    <property type="entry name" value="ATPase_NBD"/>
</dbReference>
<sequence>MEVAASARACLVADVGGTNARVGWTLDGQSVQDVVVLRCSDNASLAHILGSYVERMARSHPGMALREAVVAIAGYLQGDRLVNANLPWEVSVARTADAARLESLVLINDFGAVAHAIPGVQRQTLVPLLPGQRDPGMQVPALVLGPGTGLGAALCLDRTGAEVLLTESGHAALAAGNPLELAVLQDLATRWHHVDNERVLSGTGMMHLYESLARMKGETPLHRRAEQLVAAADAGDATARQTLDVFSGWLGSLVADLLLTLGAREVYLAGGVTAHIAPFLHAGPFQQRYAARFGSPRVPPPVWRIDHGHLGLIGAAIHWRSRTSCSVRSIEEHA</sequence>
<dbReference type="AlphaFoldDB" id="A0A7G9TFG6"/>
<dbReference type="GO" id="GO:0005536">
    <property type="term" value="F:D-glucose binding"/>
    <property type="evidence" value="ECO:0007669"/>
    <property type="project" value="InterPro"/>
</dbReference>
<keyword evidence="4" id="KW-0067">ATP-binding</keyword>
<evidence type="ECO:0000256" key="3">
    <source>
        <dbReference type="ARBA" id="ARBA00022777"/>
    </source>
</evidence>
<dbReference type="GO" id="GO:0005829">
    <property type="term" value="C:cytosol"/>
    <property type="evidence" value="ECO:0007669"/>
    <property type="project" value="TreeGrafter"/>
</dbReference>
<dbReference type="Gene3D" id="3.30.420.40">
    <property type="match status" value="1"/>
</dbReference>
<evidence type="ECO:0000256" key="1">
    <source>
        <dbReference type="ARBA" id="ARBA00022679"/>
    </source>
</evidence>
<dbReference type="NCBIfam" id="NF009073">
    <property type="entry name" value="PRK12408.1"/>
    <property type="match status" value="1"/>
</dbReference>
<name>A0A7G9TFG6_PSEMX</name>
<dbReference type="EC" id="2.7.1.2" evidence="6"/>
<comment type="similarity">
    <text evidence="5">Belongs to the bacterial glucokinase family.</text>
</comment>
<keyword evidence="3 6" id="KW-0418">Kinase</keyword>
<dbReference type="EMBL" id="CP060731">
    <property type="protein sequence ID" value="QNN78841.1"/>
    <property type="molecule type" value="Genomic_DNA"/>
</dbReference>
<dbReference type="InterPro" id="IPR050201">
    <property type="entry name" value="Bacterial_glucokinase"/>
</dbReference>
<keyword evidence="1 6" id="KW-0808">Transferase</keyword>
<dbReference type="CDD" id="cd24008">
    <property type="entry name" value="ASKHA_NBD_GLK"/>
    <property type="match status" value="1"/>
</dbReference>
<dbReference type="Gene3D" id="3.40.367.20">
    <property type="match status" value="1"/>
</dbReference>
<keyword evidence="2" id="KW-0547">Nucleotide-binding</keyword>
<evidence type="ECO:0000313" key="7">
    <source>
        <dbReference type="Proteomes" id="UP000515838"/>
    </source>
</evidence>
<evidence type="ECO:0000256" key="5">
    <source>
        <dbReference type="RuleBase" id="RU004046"/>
    </source>
</evidence>
<dbReference type="SUPFAM" id="SSF53067">
    <property type="entry name" value="Actin-like ATPase domain"/>
    <property type="match status" value="1"/>
</dbReference>
<dbReference type="GO" id="GO:0006096">
    <property type="term" value="P:glycolytic process"/>
    <property type="evidence" value="ECO:0007669"/>
    <property type="project" value="InterPro"/>
</dbReference>
<gene>
    <name evidence="6" type="ORF">IAE60_05340</name>
</gene>
<dbReference type="PANTHER" id="PTHR47690:SF1">
    <property type="entry name" value="GLUCOKINASE"/>
    <property type="match status" value="1"/>
</dbReference>